<reference evidence="1" key="1">
    <citation type="journal article" date="2015" name="Nature">
        <title>Complex archaea that bridge the gap between prokaryotes and eukaryotes.</title>
        <authorList>
            <person name="Spang A."/>
            <person name="Saw J.H."/>
            <person name="Jorgensen S.L."/>
            <person name="Zaremba-Niedzwiedzka K."/>
            <person name="Martijn J."/>
            <person name="Lind A.E."/>
            <person name="van Eijk R."/>
            <person name="Schleper C."/>
            <person name="Guy L."/>
            <person name="Ettema T.J."/>
        </authorList>
    </citation>
    <scope>NUCLEOTIDE SEQUENCE</scope>
</reference>
<evidence type="ECO:0000313" key="1">
    <source>
        <dbReference type="EMBL" id="KKL94995.1"/>
    </source>
</evidence>
<sequence>MSFFNDGGMITRGMGEDHRIPTRGMAIRFDFGGIRRLRRKKEYYWNILLPVSKENYQEMGIYSPLGIERSREIPLLSNVSKEIHGELDVLATIDHSRLSRIIEAL</sequence>
<name>A0A0F9IMG1_9ZZZZ</name>
<protein>
    <submittedName>
        <fullName evidence="1">Uncharacterized protein</fullName>
    </submittedName>
</protein>
<proteinExistence type="predicted"/>
<dbReference type="EMBL" id="LAZR01018789">
    <property type="protein sequence ID" value="KKL94995.1"/>
    <property type="molecule type" value="Genomic_DNA"/>
</dbReference>
<organism evidence="1">
    <name type="scientific">marine sediment metagenome</name>
    <dbReference type="NCBI Taxonomy" id="412755"/>
    <lineage>
        <taxon>unclassified sequences</taxon>
        <taxon>metagenomes</taxon>
        <taxon>ecological metagenomes</taxon>
    </lineage>
</organism>
<comment type="caution">
    <text evidence="1">The sequence shown here is derived from an EMBL/GenBank/DDBJ whole genome shotgun (WGS) entry which is preliminary data.</text>
</comment>
<accession>A0A0F9IMG1</accession>
<dbReference type="AlphaFoldDB" id="A0A0F9IMG1"/>
<gene>
    <name evidence="1" type="ORF">LCGC14_1859070</name>
</gene>